<gene>
    <name evidence="1" type="ORF">M1L60_20850</name>
</gene>
<evidence type="ECO:0000313" key="2">
    <source>
        <dbReference type="Proteomes" id="UP001523369"/>
    </source>
</evidence>
<protein>
    <recommendedName>
        <fullName evidence="3">ABM domain-containing protein</fullName>
    </recommendedName>
</protein>
<dbReference type="RefSeq" id="WP_253239132.1">
    <property type="nucleotide sequence ID" value="NZ_JAMYJR010000022.1"/>
</dbReference>
<keyword evidence="2" id="KW-1185">Reference proteome</keyword>
<evidence type="ECO:0000313" key="1">
    <source>
        <dbReference type="EMBL" id="MCO8273047.1"/>
    </source>
</evidence>
<proteinExistence type="predicted"/>
<reference evidence="1 2" key="1">
    <citation type="submission" date="2022-06" db="EMBL/GenBank/DDBJ databases">
        <title>New Species of the Genus Actinoplanes, ActinopZanes ferrugineus.</title>
        <authorList>
            <person name="Ding P."/>
        </authorList>
    </citation>
    <scope>NUCLEOTIDE SEQUENCE [LARGE SCALE GENOMIC DNA]</scope>
    <source>
        <strain evidence="1 2">TRM88003</strain>
    </source>
</reference>
<comment type="caution">
    <text evidence="1">The sequence shown here is derived from an EMBL/GenBank/DDBJ whole genome shotgun (WGS) entry which is preliminary data.</text>
</comment>
<dbReference type="Proteomes" id="UP001523369">
    <property type="component" value="Unassembled WGS sequence"/>
</dbReference>
<organism evidence="1 2">
    <name type="scientific">Paractinoplanes aksuensis</name>
    <dbReference type="NCBI Taxonomy" id="2939490"/>
    <lineage>
        <taxon>Bacteria</taxon>
        <taxon>Bacillati</taxon>
        <taxon>Actinomycetota</taxon>
        <taxon>Actinomycetes</taxon>
        <taxon>Micromonosporales</taxon>
        <taxon>Micromonosporaceae</taxon>
        <taxon>Paractinoplanes</taxon>
    </lineage>
</organism>
<dbReference type="EMBL" id="JAMYJR010000022">
    <property type="protein sequence ID" value="MCO8273047.1"/>
    <property type="molecule type" value="Genomic_DNA"/>
</dbReference>
<evidence type="ECO:0008006" key="3">
    <source>
        <dbReference type="Google" id="ProtNLM"/>
    </source>
</evidence>
<accession>A0ABT1DQE4</accession>
<name>A0ABT1DQE4_9ACTN</name>
<sequence length="101" mass="11182">MSERGEVGSLLLVAIVDMAPDHLTEGARYEDAVLALLSKHDGEVESRLHSTDARSEVHMIRFRSRAGYDAFMVDPERLALREQLGPAAPTTRVIEVSETSF</sequence>